<dbReference type="InterPro" id="IPR029098">
    <property type="entry name" value="Acetyltransf_C"/>
</dbReference>
<evidence type="ECO:0000256" key="1">
    <source>
        <dbReference type="ARBA" id="ARBA00022516"/>
    </source>
</evidence>
<dbReference type="SUPFAM" id="SSF51161">
    <property type="entry name" value="Trimeric LpxA-like enzymes"/>
    <property type="match status" value="1"/>
</dbReference>
<dbReference type="Proteomes" id="UP000391834">
    <property type="component" value="Unassembled WGS sequence"/>
</dbReference>
<dbReference type="OrthoDB" id="9807278at2"/>
<dbReference type="CDD" id="cd03351">
    <property type="entry name" value="LbH_UDP-GlcNAc_AT"/>
    <property type="match status" value="1"/>
</dbReference>
<dbReference type="RefSeq" id="WP_025864968.1">
    <property type="nucleotide sequence ID" value="NZ_BLAX01000001.1"/>
</dbReference>
<dbReference type="GO" id="GO:0008780">
    <property type="term" value="F:acyl-[acyl-carrier-protein]-UDP-N-acetylglucosamine O-acyltransferase activity"/>
    <property type="evidence" value="ECO:0007669"/>
    <property type="project" value="InterPro"/>
</dbReference>
<evidence type="ECO:0000313" key="7">
    <source>
        <dbReference type="EMBL" id="GET35151.1"/>
    </source>
</evidence>
<dbReference type="Pfam" id="PF00132">
    <property type="entry name" value="Hexapep"/>
    <property type="match status" value="2"/>
</dbReference>
<organism evidence="7 8">
    <name type="scientific">Prolixibacter bellariivorans</name>
    <dbReference type="NCBI Taxonomy" id="314319"/>
    <lineage>
        <taxon>Bacteria</taxon>
        <taxon>Pseudomonadati</taxon>
        <taxon>Bacteroidota</taxon>
        <taxon>Bacteroidia</taxon>
        <taxon>Marinilabiliales</taxon>
        <taxon>Prolixibacteraceae</taxon>
        <taxon>Prolixibacter</taxon>
    </lineage>
</organism>
<keyword evidence="8" id="KW-1185">Reference proteome</keyword>
<dbReference type="PIRSF" id="PIRSF000456">
    <property type="entry name" value="UDP-GlcNAc_acltr"/>
    <property type="match status" value="1"/>
</dbReference>
<evidence type="ECO:0000313" key="8">
    <source>
        <dbReference type="Proteomes" id="UP000391834"/>
    </source>
</evidence>
<dbReference type="Gene3D" id="2.160.10.10">
    <property type="entry name" value="Hexapeptide repeat proteins"/>
    <property type="match status" value="1"/>
</dbReference>
<evidence type="ECO:0000256" key="2">
    <source>
        <dbReference type="ARBA" id="ARBA00022556"/>
    </source>
</evidence>
<evidence type="ECO:0000256" key="5">
    <source>
        <dbReference type="ARBA" id="ARBA00023315"/>
    </source>
</evidence>
<evidence type="ECO:0000256" key="4">
    <source>
        <dbReference type="ARBA" id="ARBA00023098"/>
    </source>
</evidence>
<evidence type="ECO:0000259" key="6">
    <source>
        <dbReference type="Pfam" id="PF13720"/>
    </source>
</evidence>
<sequence>MISTNATIGKKSIIGKNVTIGNYTTIEDDVIIGDHTIIENNVSILNGARIGEHCHIHSGAVLAGLPQDMKYQGEYTTVEIGDRNIIRESVTINKGTNTKKVTRIGHNNMIMANAHIGHDCEIGNHCIIGFGVGMAGEVIVDDFANISGLTGIHQFSKIGEHCIVSGLSKVNKDIPPYIIAAREPLSYAGINLVGLKRRGFTLAKLDELKEIYRIIFQQKRNTSYAISFIENNFKQTIERDKILDFIRQSDRGIIKGYHE</sequence>
<protein>
    <submittedName>
        <fullName evidence="7">Acyl-[acyl-carrier-protein]--UDP-N-acetylglucosam ine O-acyltransferase</fullName>
    </submittedName>
</protein>
<keyword evidence="4" id="KW-0443">Lipid metabolism</keyword>
<dbReference type="Pfam" id="PF13720">
    <property type="entry name" value="Acetyltransf_11"/>
    <property type="match status" value="1"/>
</dbReference>
<comment type="caution">
    <text evidence="7">The sequence shown here is derived from an EMBL/GenBank/DDBJ whole genome shotgun (WGS) entry which is preliminary data.</text>
</comment>
<keyword evidence="3 7" id="KW-0808">Transferase</keyword>
<name>A0A5M4B5H2_9BACT</name>
<dbReference type="EMBL" id="BLAX01000001">
    <property type="protein sequence ID" value="GET35151.1"/>
    <property type="molecule type" value="Genomic_DNA"/>
</dbReference>
<gene>
    <name evidence="7" type="primary">lpxA_2</name>
    <name evidence="7" type="ORF">PbJCM13498_40140</name>
</gene>
<dbReference type="NCBIfam" id="NF003657">
    <property type="entry name" value="PRK05289.1"/>
    <property type="match status" value="1"/>
</dbReference>
<dbReference type="AlphaFoldDB" id="A0A5M4B5H2"/>
<dbReference type="Gene3D" id="1.20.1180.10">
    <property type="entry name" value="Udp N-acetylglucosamine O-acyltransferase, C-terminal domain"/>
    <property type="match status" value="1"/>
</dbReference>
<keyword evidence="1" id="KW-0444">Lipid biosynthesis</keyword>
<dbReference type="PANTHER" id="PTHR43480">
    <property type="entry name" value="ACYL-[ACYL-CARRIER-PROTEIN]--UDP-N-ACETYLGLUCOSAMINE O-ACYLTRANSFERASE"/>
    <property type="match status" value="1"/>
</dbReference>
<dbReference type="InterPro" id="IPR037157">
    <property type="entry name" value="Acetyltransf_C_sf"/>
</dbReference>
<dbReference type="GO" id="GO:0016020">
    <property type="term" value="C:membrane"/>
    <property type="evidence" value="ECO:0007669"/>
    <property type="project" value="GOC"/>
</dbReference>
<dbReference type="InterPro" id="IPR001451">
    <property type="entry name" value="Hexapep"/>
</dbReference>
<proteinExistence type="predicted"/>
<dbReference type="PANTHER" id="PTHR43480:SF1">
    <property type="entry name" value="ACYL-[ACYL-CARRIER-PROTEIN]--UDP-N-ACETYLGLUCOSAMINE O-ACYLTRANSFERASE, MITOCHONDRIAL-RELATED"/>
    <property type="match status" value="1"/>
</dbReference>
<keyword evidence="5 7" id="KW-0012">Acyltransferase</keyword>
<evidence type="ECO:0000256" key="3">
    <source>
        <dbReference type="ARBA" id="ARBA00022679"/>
    </source>
</evidence>
<dbReference type="InterPro" id="IPR011004">
    <property type="entry name" value="Trimer_LpxA-like_sf"/>
</dbReference>
<keyword evidence="2" id="KW-0441">Lipid A biosynthesis</keyword>
<dbReference type="GO" id="GO:0009245">
    <property type="term" value="P:lipid A biosynthetic process"/>
    <property type="evidence" value="ECO:0007669"/>
    <property type="project" value="UniProtKB-KW"/>
</dbReference>
<dbReference type="InterPro" id="IPR010137">
    <property type="entry name" value="Lipid_A_LpxA"/>
</dbReference>
<accession>A0A5M4B5H2</accession>
<feature type="domain" description="UDP N-acetylglucosamine O-acyltransferase C-terminal" evidence="6">
    <location>
        <begin position="173"/>
        <end position="254"/>
    </location>
</feature>
<reference evidence="7 8" key="1">
    <citation type="submission" date="2019-10" db="EMBL/GenBank/DDBJ databases">
        <title>Prolixibacter strains distinguished by the presence of nitrate reductase genes were adept at nitrate-dependent anaerobic corrosion of metallic iron and carbon steel.</title>
        <authorList>
            <person name="Iino T."/>
            <person name="Shono N."/>
            <person name="Ito K."/>
            <person name="Nakamura R."/>
            <person name="Sueoka K."/>
            <person name="Harayama S."/>
            <person name="Ohkuma M."/>
        </authorList>
    </citation>
    <scope>NUCLEOTIDE SEQUENCE [LARGE SCALE GENOMIC DNA]</scope>
    <source>
        <strain evidence="7 8">JCM 13498</strain>
    </source>
</reference>
<dbReference type="NCBIfam" id="TIGR01852">
    <property type="entry name" value="lipid_A_lpxA"/>
    <property type="match status" value="1"/>
</dbReference>